<evidence type="ECO:0000256" key="1">
    <source>
        <dbReference type="ARBA" id="ARBA00004123"/>
    </source>
</evidence>
<dbReference type="Pfam" id="PF11951">
    <property type="entry name" value="Fungal_trans_2"/>
    <property type="match status" value="2"/>
</dbReference>
<organism evidence="5 6">
    <name type="scientific">Colletotrichum nymphaeae SA-01</name>
    <dbReference type="NCBI Taxonomy" id="1460502"/>
    <lineage>
        <taxon>Eukaryota</taxon>
        <taxon>Fungi</taxon>
        <taxon>Dikarya</taxon>
        <taxon>Ascomycota</taxon>
        <taxon>Pezizomycotina</taxon>
        <taxon>Sordariomycetes</taxon>
        <taxon>Hypocreomycetidae</taxon>
        <taxon>Glomerellales</taxon>
        <taxon>Glomerellaceae</taxon>
        <taxon>Colletotrichum</taxon>
        <taxon>Colletotrichum acutatum species complex</taxon>
    </lineage>
</organism>
<dbReference type="CDD" id="cd00067">
    <property type="entry name" value="GAL4"/>
    <property type="match status" value="1"/>
</dbReference>
<dbReference type="GO" id="GO:0008270">
    <property type="term" value="F:zinc ion binding"/>
    <property type="evidence" value="ECO:0007669"/>
    <property type="project" value="InterPro"/>
</dbReference>
<dbReference type="SUPFAM" id="SSF57701">
    <property type="entry name" value="Zn2/Cys6 DNA-binding domain"/>
    <property type="match status" value="1"/>
</dbReference>
<dbReference type="Proteomes" id="UP000070054">
    <property type="component" value="Unassembled WGS sequence"/>
</dbReference>
<name>A0A135SXB8_9PEZI</name>
<keyword evidence="6" id="KW-1185">Reference proteome</keyword>
<dbReference type="EMBL" id="JEMN01001311">
    <property type="protein sequence ID" value="KXH40560.1"/>
    <property type="molecule type" value="Genomic_DNA"/>
</dbReference>
<dbReference type="PANTHER" id="PTHR37534:SF17">
    <property type="entry name" value="ZN(2)-C6 FUNGAL-TYPE DOMAIN-CONTAINING PROTEIN"/>
    <property type="match status" value="1"/>
</dbReference>
<evidence type="ECO:0000313" key="5">
    <source>
        <dbReference type="EMBL" id="KXH40560.1"/>
    </source>
</evidence>
<reference evidence="5 6" key="1">
    <citation type="submission" date="2014-02" db="EMBL/GenBank/DDBJ databases">
        <title>The genome sequence of Colletotrichum nymphaeae SA-01.</title>
        <authorList>
            <person name="Baroncelli R."/>
            <person name="Thon M.R."/>
        </authorList>
    </citation>
    <scope>NUCLEOTIDE SEQUENCE [LARGE SCALE GENOMIC DNA]</scope>
    <source>
        <strain evidence="5 6">SA-01</strain>
    </source>
</reference>
<dbReference type="AlphaFoldDB" id="A0A135SXB8"/>
<comment type="subcellular location">
    <subcellularLocation>
        <location evidence="1">Nucleus</location>
    </subcellularLocation>
</comment>
<protein>
    <recommendedName>
        <fullName evidence="4">Zn(2)-C6 fungal-type domain-containing protein</fullName>
    </recommendedName>
</protein>
<dbReference type="PROSITE" id="PS00463">
    <property type="entry name" value="ZN2_CY6_FUNGAL_1"/>
    <property type="match status" value="1"/>
</dbReference>
<sequence length="404" mass="45596">MPRSLARKNDGCYECCKRRLRCDKTEPECLKCRKKGIQCSGQGLRCRFSSHMSPPQSQVATSHHSRLSSRQRTTPTSSSTVQAIPRERLTDDKTYDISTMDLPCVCSHIAPMMVVLDIAGNGYRDIILPLATQDDVLARAISVVAAFHLTRKAPHLRQPAIAGHRAILERLQRDSLHLPPERIFTPYTWATIMVLLVGETITGADNYLHLLEALTCLRQSPEAVDALPSALRNFFCQQVKMFELFGFPLSSEEKGALVLQRKPDYYMDFMTYPTLPSASEHFANLQIMRAAICDACMLYQQRTASSLATPDFTSHVERLRQRVLPLEAHTPGAHALVWTYFVAASESILPDHRFFFFSRLREIYDLTGFGSIPAALTALETIWAMQGIKRWTEIACKDFPVLVM</sequence>
<proteinExistence type="predicted"/>
<dbReference type="GO" id="GO:0045944">
    <property type="term" value="P:positive regulation of transcription by RNA polymerase II"/>
    <property type="evidence" value="ECO:0007669"/>
    <property type="project" value="TreeGrafter"/>
</dbReference>
<gene>
    <name evidence="5" type="ORF">CNYM01_03248</name>
</gene>
<dbReference type="GO" id="GO:0000981">
    <property type="term" value="F:DNA-binding transcription factor activity, RNA polymerase II-specific"/>
    <property type="evidence" value="ECO:0007669"/>
    <property type="project" value="InterPro"/>
</dbReference>
<accession>A0A135SXB8</accession>
<evidence type="ECO:0000256" key="2">
    <source>
        <dbReference type="ARBA" id="ARBA00023242"/>
    </source>
</evidence>
<feature type="domain" description="Zn(2)-C6 fungal-type" evidence="4">
    <location>
        <begin position="11"/>
        <end position="40"/>
    </location>
</feature>
<dbReference type="GO" id="GO:0000976">
    <property type="term" value="F:transcription cis-regulatory region binding"/>
    <property type="evidence" value="ECO:0007669"/>
    <property type="project" value="TreeGrafter"/>
</dbReference>
<dbReference type="PROSITE" id="PS50048">
    <property type="entry name" value="ZN2_CY6_FUNGAL_2"/>
    <property type="match status" value="1"/>
</dbReference>
<dbReference type="InterPro" id="IPR036864">
    <property type="entry name" value="Zn2-C6_fun-type_DNA-bd_sf"/>
</dbReference>
<evidence type="ECO:0000259" key="4">
    <source>
        <dbReference type="PROSITE" id="PS50048"/>
    </source>
</evidence>
<keyword evidence="2" id="KW-0539">Nucleus</keyword>
<comment type="caution">
    <text evidence="5">The sequence shown here is derived from an EMBL/GenBank/DDBJ whole genome shotgun (WGS) entry which is preliminary data.</text>
</comment>
<dbReference type="OrthoDB" id="4843123at2759"/>
<dbReference type="InterPro" id="IPR021858">
    <property type="entry name" value="Fun_TF"/>
</dbReference>
<feature type="compositionally biased region" description="Low complexity" evidence="3">
    <location>
        <begin position="70"/>
        <end position="80"/>
    </location>
</feature>
<evidence type="ECO:0000313" key="6">
    <source>
        <dbReference type="Proteomes" id="UP000070054"/>
    </source>
</evidence>
<dbReference type="GO" id="GO:0005634">
    <property type="term" value="C:nucleus"/>
    <property type="evidence" value="ECO:0007669"/>
    <property type="project" value="UniProtKB-SubCell"/>
</dbReference>
<evidence type="ECO:0000256" key="3">
    <source>
        <dbReference type="SAM" id="MobiDB-lite"/>
    </source>
</evidence>
<dbReference type="InterPro" id="IPR001138">
    <property type="entry name" value="Zn2Cys6_DnaBD"/>
</dbReference>
<dbReference type="PANTHER" id="PTHR37534">
    <property type="entry name" value="TRANSCRIPTIONAL ACTIVATOR PROTEIN UGA3"/>
    <property type="match status" value="1"/>
</dbReference>
<feature type="region of interest" description="Disordered" evidence="3">
    <location>
        <begin position="55"/>
        <end position="81"/>
    </location>
</feature>
<dbReference type="Gene3D" id="4.10.240.10">
    <property type="entry name" value="Zn(2)-C6 fungal-type DNA-binding domain"/>
    <property type="match status" value="1"/>
</dbReference>